<proteinExistence type="predicted"/>
<keyword evidence="2" id="KW-1185">Reference proteome</keyword>
<evidence type="ECO:0000313" key="2">
    <source>
        <dbReference type="Proteomes" id="UP000248714"/>
    </source>
</evidence>
<accession>A0ABX9DYV2</accession>
<dbReference type="Proteomes" id="UP000248714">
    <property type="component" value="Unassembled WGS sequence"/>
</dbReference>
<dbReference type="EMBL" id="QLTT01000014">
    <property type="protein sequence ID" value="RAS59405.1"/>
    <property type="molecule type" value="Genomic_DNA"/>
</dbReference>
<protein>
    <submittedName>
        <fullName evidence="1">Uncharacterized protein</fullName>
    </submittedName>
</protein>
<dbReference type="RefSeq" id="WP_112231789.1">
    <property type="nucleotide sequence ID" value="NZ_QLTT01000014.1"/>
</dbReference>
<organism evidence="1 2">
    <name type="scientific">Lentzea atacamensis</name>
    <dbReference type="NCBI Taxonomy" id="531938"/>
    <lineage>
        <taxon>Bacteria</taxon>
        <taxon>Bacillati</taxon>
        <taxon>Actinomycetota</taxon>
        <taxon>Actinomycetes</taxon>
        <taxon>Pseudonocardiales</taxon>
        <taxon>Pseudonocardiaceae</taxon>
        <taxon>Lentzea</taxon>
    </lineage>
</organism>
<evidence type="ECO:0000313" key="1">
    <source>
        <dbReference type="EMBL" id="RAS59405.1"/>
    </source>
</evidence>
<comment type="caution">
    <text evidence="1">The sequence shown here is derived from an EMBL/GenBank/DDBJ whole genome shotgun (WGS) entry which is preliminary data.</text>
</comment>
<gene>
    <name evidence="1" type="ORF">C8D87_11417</name>
</gene>
<name>A0ABX9DYV2_9PSEU</name>
<sequence length="207" mass="23522">MSAHQYTEFGIRWTMEHGDPRVVLGGSRAAAEELLDDPPPGSLDGVVVERIVTLSPWEPVDGVQPRTPPLFAQPHRVFTLPGFPDDVVRDSNDFDGLRYIVLGDDAEQIVILGHPPQADVTAFQRWYEKNEGGDPDNSWYSDTVESTYARQLRECPDHQTKARECAWCTRIDPDEPWLDWTRGENEPPQTNAGKPYYFPITLWHLHG</sequence>
<reference evidence="1 2" key="1">
    <citation type="submission" date="2018-06" db="EMBL/GenBank/DDBJ databases">
        <title>Genomic Encyclopedia of Type Strains, Phase IV (KMG-IV): sequencing the most valuable type-strain genomes for metagenomic binning, comparative biology and taxonomic classification.</title>
        <authorList>
            <person name="Goeker M."/>
        </authorList>
    </citation>
    <scope>NUCLEOTIDE SEQUENCE [LARGE SCALE GENOMIC DNA]</scope>
    <source>
        <strain evidence="1 2">DSM 45479</strain>
    </source>
</reference>